<evidence type="ECO:0000313" key="7">
    <source>
        <dbReference type="Proteomes" id="UP000033662"/>
    </source>
</evidence>
<keyword evidence="1 4" id="KW-0560">Oxidoreductase</keyword>
<name>A0A0F4XVQ2_9PSED</name>
<protein>
    <submittedName>
        <fullName evidence="6">Gamma-aminobutyraldehyde dehydrogenase</fullName>
        <ecNumber evidence="6">1.2.1.19</ecNumber>
    </submittedName>
</protein>
<dbReference type="GO" id="GO:0019145">
    <property type="term" value="F:aminobutyraldehyde dehydrogenase (NAD+) activity"/>
    <property type="evidence" value="ECO:0007669"/>
    <property type="project" value="UniProtKB-EC"/>
</dbReference>
<evidence type="ECO:0000256" key="2">
    <source>
        <dbReference type="ARBA" id="ARBA00023027"/>
    </source>
</evidence>
<dbReference type="PANTHER" id="PTHR11699">
    <property type="entry name" value="ALDEHYDE DEHYDROGENASE-RELATED"/>
    <property type="match status" value="1"/>
</dbReference>
<dbReference type="PATRIC" id="fig|132476.4.peg.152"/>
<evidence type="ECO:0000256" key="1">
    <source>
        <dbReference type="ARBA" id="ARBA00023002"/>
    </source>
</evidence>
<comment type="caution">
    <text evidence="6">The sequence shown here is derived from an EMBL/GenBank/DDBJ whole genome shotgun (WGS) entry which is preliminary data.</text>
</comment>
<dbReference type="EMBL" id="JZXC01000001">
    <property type="protein sequence ID" value="KKA09911.1"/>
    <property type="molecule type" value="Genomic_DNA"/>
</dbReference>
<organism evidence="6 7">
    <name type="scientific">Pseudomonas kilonensis</name>
    <dbReference type="NCBI Taxonomy" id="132476"/>
    <lineage>
        <taxon>Bacteria</taxon>
        <taxon>Pseudomonadati</taxon>
        <taxon>Pseudomonadota</taxon>
        <taxon>Gammaproteobacteria</taxon>
        <taxon>Pseudomonadales</taxon>
        <taxon>Pseudomonadaceae</taxon>
        <taxon>Pseudomonas</taxon>
    </lineage>
</organism>
<dbReference type="PROSITE" id="PS00687">
    <property type="entry name" value="ALDEHYDE_DEHYDR_GLU"/>
    <property type="match status" value="1"/>
</dbReference>
<dbReference type="InterPro" id="IPR016161">
    <property type="entry name" value="Ald_DH/histidinol_DH"/>
</dbReference>
<evidence type="ECO:0000313" key="6">
    <source>
        <dbReference type="EMBL" id="KKA09911.1"/>
    </source>
</evidence>
<dbReference type="InterPro" id="IPR015590">
    <property type="entry name" value="Aldehyde_DH_dom"/>
</dbReference>
<dbReference type="InterPro" id="IPR016162">
    <property type="entry name" value="Ald_DH_N"/>
</dbReference>
<dbReference type="Pfam" id="PF00171">
    <property type="entry name" value="Aldedh"/>
    <property type="match status" value="1"/>
</dbReference>
<dbReference type="CDD" id="cd07092">
    <property type="entry name" value="ALDH_ABALDH-YdcW"/>
    <property type="match status" value="1"/>
</dbReference>
<dbReference type="EC" id="1.2.1.19" evidence="6"/>
<evidence type="ECO:0000259" key="5">
    <source>
        <dbReference type="Pfam" id="PF00171"/>
    </source>
</evidence>
<dbReference type="FunFam" id="3.40.605.10:FF:000001">
    <property type="entry name" value="Aldehyde dehydrogenase 1"/>
    <property type="match status" value="1"/>
</dbReference>
<dbReference type="OrthoDB" id="9812625at2"/>
<feature type="domain" description="Aldehyde dehydrogenase" evidence="5">
    <location>
        <begin position="23"/>
        <end position="476"/>
    </location>
</feature>
<evidence type="ECO:0000256" key="4">
    <source>
        <dbReference type="RuleBase" id="RU003345"/>
    </source>
</evidence>
<accession>A0A0F4XVQ2</accession>
<gene>
    <name evidence="6" type="ORF">VP02_00700</name>
</gene>
<dbReference type="Gene3D" id="3.40.605.10">
    <property type="entry name" value="Aldehyde Dehydrogenase, Chain A, domain 1"/>
    <property type="match status" value="1"/>
</dbReference>
<dbReference type="SUPFAM" id="SSF53720">
    <property type="entry name" value="ALDH-like"/>
    <property type="match status" value="1"/>
</dbReference>
<dbReference type="InterPro" id="IPR016163">
    <property type="entry name" value="Ald_DH_C"/>
</dbReference>
<sequence>MSTTQEFLIDLLIDGKLVRGEGQAETLVNPATGRVLGEVPEASLEQIDQAVAAARKAFPAWSQLPPGKRSALLLKIADRIEQEGAAFAQIESLNVGKPYERMLEDEIPGVVDNIRFFAGAARCLTGLAAGEYAVNHTSIIRRDPVGVVGAIAPWNFPLAMATWKIFAPIAVGNTVVMKPSENTPLTALKLGSILAEMLPPGVVNIVTGRGQTVGQALGEHPDINMMSITGDVTTGQKVLQAATGNLKRTHLELGGKAPVIVMADADLEAVVATVRSAGFYNAGQDCCAACRIYVHESVHDILVAALKEAVSSIKLGPTDQAGTELGPLISARQRERVAGFVDRAKDQPHIQVITGGKHVAGNGFYYEPTLVVGALQTDEIVQREVFGPVVSVTSFQDVDQVIGWANDSRYGLASSVWTRDAKTAAKVSARLQYGTTWVNQHFTLLSEMPHGGMKMSGYGKDQSIYCLEDYTVVRHVMMNFE</sequence>
<proteinExistence type="inferred from homology"/>
<dbReference type="Gene3D" id="3.40.309.10">
    <property type="entry name" value="Aldehyde Dehydrogenase, Chain A, domain 2"/>
    <property type="match status" value="1"/>
</dbReference>
<keyword evidence="2" id="KW-0520">NAD</keyword>
<evidence type="ECO:0000256" key="3">
    <source>
        <dbReference type="PROSITE-ProRule" id="PRU10007"/>
    </source>
</evidence>
<feature type="active site" evidence="3">
    <location>
        <position position="252"/>
    </location>
</feature>
<dbReference type="NCBIfam" id="NF010000">
    <property type="entry name" value="PRK13473.1"/>
    <property type="match status" value="1"/>
</dbReference>
<reference evidence="6 7" key="1">
    <citation type="submission" date="2015-03" db="EMBL/GenBank/DDBJ databases">
        <title>Pseudomonas fluorescens 1855-344 Genome sequencing and assembly.</title>
        <authorList>
            <person name="Eng W.W.H."/>
            <person name="Gan H.M."/>
            <person name="Savka M.A."/>
        </authorList>
    </citation>
    <scope>NUCLEOTIDE SEQUENCE [LARGE SCALE GENOMIC DNA]</scope>
    <source>
        <strain evidence="6 7">1855-344</strain>
    </source>
</reference>
<dbReference type="Proteomes" id="UP000033662">
    <property type="component" value="Unassembled WGS sequence"/>
</dbReference>
<comment type="similarity">
    <text evidence="4">Belongs to the aldehyde dehydrogenase family.</text>
</comment>
<dbReference type="InterPro" id="IPR029510">
    <property type="entry name" value="Ald_DH_CS_GLU"/>
</dbReference>
<dbReference type="InterPro" id="IPR015657">
    <property type="entry name" value="Aminobutyraldehyde_DH"/>
</dbReference>
<dbReference type="FunFam" id="3.40.309.10:FF:000010">
    <property type="entry name" value="Gamma-aminobutyraldehyde dehydrogenase"/>
    <property type="match status" value="1"/>
</dbReference>
<dbReference type="AlphaFoldDB" id="A0A0F4XVQ2"/>